<dbReference type="GO" id="GO:0046872">
    <property type="term" value="F:metal ion binding"/>
    <property type="evidence" value="ECO:0007669"/>
    <property type="project" value="UniProtKB-KW"/>
</dbReference>
<reference evidence="16" key="1">
    <citation type="submission" date="2016-03" db="EMBL/GenBank/DDBJ databases">
        <authorList>
            <person name="Ploux O."/>
        </authorList>
    </citation>
    <scope>NUCLEOTIDE SEQUENCE</scope>
    <source>
        <strain evidence="16">UC10</strain>
    </source>
</reference>
<protein>
    <recommendedName>
        <fullName evidence="1">DNA ligase (ATP)</fullName>
        <ecNumber evidence="1">6.5.1.1</ecNumber>
    </recommendedName>
</protein>
<evidence type="ECO:0000256" key="4">
    <source>
        <dbReference type="ARBA" id="ARBA00022705"/>
    </source>
</evidence>
<evidence type="ECO:0000256" key="1">
    <source>
        <dbReference type="ARBA" id="ARBA00012727"/>
    </source>
</evidence>
<evidence type="ECO:0000259" key="15">
    <source>
        <dbReference type="PROSITE" id="PS50160"/>
    </source>
</evidence>
<dbReference type="Gene3D" id="2.40.50.140">
    <property type="entry name" value="Nucleic acid-binding proteins"/>
    <property type="match status" value="1"/>
</dbReference>
<evidence type="ECO:0000256" key="7">
    <source>
        <dbReference type="ARBA" id="ARBA00022763"/>
    </source>
</evidence>
<dbReference type="GO" id="GO:0006310">
    <property type="term" value="P:DNA recombination"/>
    <property type="evidence" value="ECO:0007669"/>
    <property type="project" value="UniProtKB-KW"/>
</dbReference>
<dbReference type="PROSITE" id="PS00697">
    <property type="entry name" value="DNA_LIGASE_A1"/>
    <property type="match status" value="1"/>
</dbReference>
<dbReference type="NCBIfam" id="TIGR04120">
    <property type="entry name" value="DNA_lig_bact"/>
    <property type="match status" value="1"/>
</dbReference>
<dbReference type="CDD" id="cd07897">
    <property type="entry name" value="Adenylation_DNA_ligase_Bac1"/>
    <property type="match status" value="1"/>
</dbReference>
<evidence type="ECO:0000256" key="9">
    <source>
        <dbReference type="ARBA" id="ARBA00022842"/>
    </source>
</evidence>
<dbReference type="InterPro" id="IPR050191">
    <property type="entry name" value="ATP-dep_DNA_ligase"/>
</dbReference>
<dbReference type="NCBIfam" id="NF006701">
    <property type="entry name" value="PRK09247.1"/>
    <property type="match status" value="1"/>
</dbReference>
<dbReference type="GO" id="GO:0005524">
    <property type="term" value="F:ATP binding"/>
    <property type="evidence" value="ECO:0007669"/>
    <property type="project" value="UniProtKB-KW"/>
</dbReference>
<sequence length="585" mass="64498">MKRFAALIDRLIYTRSRNTKLALIADYLRHTPDPDRGWAIAALTESLDFPAVKAGTVRALLATRVDEELFRLSRHFVGDTAETAALLWPEPDKPLPFRSVGSAMPPAWPKPSGGRFTRHWVGVGAISLAQGRWPPPAATREQSSQVSLPSPEGEGGLSVSEAVAALSAATRSDAPAVVASLLDRLDADGRYALLKLALGGMRVGVSARLAKQAFAQAFAVPVDDVEELWHAIPPPYAPLFAWGEGRAERPDLADVAFFRPFMLAHPLEGESVDLADYAAEWKWDGIRVQIVRAGKGGGSETRIYSRGGEEIGGAFPELVAAFDQDAVIDGELLVRGAVQGGEAASFNALQQRLGRKTVSKKMLADYPAFVRVYDLLALDGNDLRGLPWTERRRQLEAFVPRLAASHFDLSQVIDAKDFDDLAERRAGARDAAIEGVMLKRRDAPYVAGRRAGLWYKWKRDPLTADCVMMYAQRGNGRRASFYSDYTFGCWSDAGELLPVGKAYSGFTDEELKWLDKFVRDHTLNRFGPVREVEKSLVLEVAFDSIHGSKRHKSGLAMRFPRISRIRRDKPAEEADRIATLRAMVT</sequence>
<name>A0A1Y5PZQ6_9SPHN</name>
<dbReference type="PROSITE" id="PS50160">
    <property type="entry name" value="DNA_LIGASE_A3"/>
    <property type="match status" value="1"/>
</dbReference>
<evidence type="ECO:0000256" key="12">
    <source>
        <dbReference type="ARBA" id="ARBA00023306"/>
    </source>
</evidence>
<evidence type="ECO:0000256" key="10">
    <source>
        <dbReference type="ARBA" id="ARBA00023172"/>
    </source>
</evidence>
<dbReference type="GO" id="GO:0003910">
    <property type="term" value="F:DNA ligase (ATP) activity"/>
    <property type="evidence" value="ECO:0007669"/>
    <property type="project" value="UniProtKB-EC"/>
</dbReference>
<keyword evidence="8" id="KW-0067">ATP-binding</keyword>
<dbReference type="PANTHER" id="PTHR45674">
    <property type="entry name" value="DNA LIGASE 1/3 FAMILY MEMBER"/>
    <property type="match status" value="1"/>
</dbReference>
<dbReference type="KEGG" id="sphu:SPPYR_3046"/>
<evidence type="ECO:0000256" key="11">
    <source>
        <dbReference type="ARBA" id="ARBA00023204"/>
    </source>
</evidence>
<dbReference type="GO" id="GO:0003677">
    <property type="term" value="F:DNA binding"/>
    <property type="evidence" value="ECO:0007669"/>
    <property type="project" value="InterPro"/>
</dbReference>
<dbReference type="EC" id="6.5.1.1" evidence="1"/>
<keyword evidence="6" id="KW-0547">Nucleotide-binding</keyword>
<keyword evidence="7" id="KW-0227">DNA damage</keyword>
<keyword evidence="4" id="KW-0235">DNA replication</keyword>
<dbReference type="PANTHER" id="PTHR45674:SF13">
    <property type="entry name" value="DNA LIGASE-RELATED"/>
    <property type="match status" value="1"/>
</dbReference>
<keyword evidence="11" id="KW-0234">DNA repair</keyword>
<dbReference type="SUPFAM" id="SSF50249">
    <property type="entry name" value="Nucleic acid-binding proteins"/>
    <property type="match status" value="1"/>
</dbReference>
<keyword evidence="3" id="KW-0132">Cell division</keyword>
<dbReference type="GO" id="GO:0051301">
    <property type="term" value="P:cell division"/>
    <property type="evidence" value="ECO:0007669"/>
    <property type="project" value="UniProtKB-KW"/>
</dbReference>
<dbReference type="AlphaFoldDB" id="A0A1Y5PZQ6"/>
<dbReference type="Gene3D" id="1.10.3260.10">
    <property type="entry name" value="DNA ligase, ATP-dependent, N-terminal domain"/>
    <property type="match status" value="1"/>
</dbReference>
<evidence type="ECO:0000313" key="16">
    <source>
        <dbReference type="EMBL" id="SBV34166.1"/>
    </source>
</evidence>
<dbReference type="InterPro" id="IPR036599">
    <property type="entry name" value="DNA_ligase_N_sf"/>
</dbReference>
<gene>
    <name evidence="16" type="ORF">SPPYR_3046</name>
</gene>
<keyword evidence="5" id="KW-0479">Metal-binding</keyword>
<dbReference type="Pfam" id="PF04679">
    <property type="entry name" value="DNA_ligase_A_C"/>
    <property type="match status" value="1"/>
</dbReference>
<dbReference type="GO" id="GO:0006281">
    <property type="term" value="P:DNA repair"/>
    <property type="evidence" value="ECO:0007669"/>
    <property type="project" value="UniProtKB-KW"/>
</dbReference>
<evidence type="ECO:0000256" key="6">
    <source>
        <dbReference type="ARBA" id="ARBA00022741"/>
    </source>
</evidence>
<keyword evidence="9" id="KW-0460">Magnesium</keyword>
<evidence type="ECO:0000256" key="13">
    <source>
        <dbReference type="ARBA" id="ARBA00034003"/>
    </source>
</evidence>
<evidence type="ECO:0000256" key="5">
    <source>
        <dbReference type="ARBA" id="ARBA00022723"/>
    </source>
</evidence>
<keyword evidence="10" id="KW-0233">DNA recombination</keyword>
<dbReference type="InterPro" id="IPR012309">
    <property type="entry name" value="DNA_ligase_ATP-dep_C"/>
</dbReference>
<dbReference type="InterPro" id="IPR026333">
    <property type="entry name" value="ATP_dep_DNA_lig_pp_1105_fam"/>
</dbReference>
<proteinExistence type="predicted"/>
<dbReference type="InterPro" id="IPR012340">
    <property type="entry name" value="NA-bd_OB-fold"/>
</dbReference>
<feature type="region of interest" description="Disordered" evidence="14">
    <location>
        <begin position="132"/>
        <end position="155"/>
    </location>
</feature>
<evidence type="ECO:0000256" key="14">
    <source>
        <dbReference type="SAM" id="MobiDB-lite"/>
    </source>
</evidence>
<dbReference type="EMBL" id="LT598653">
    <property type="protein sequence ID" value="SBV34166.1"/>
    <property type="molecule type" value="Genomic_DNA"/>
</dbReference>
<dbReference type="Pfam" id="PF01068">
    <property type="entry name" value="DNA_ligase_A_M"/>
    <property type="match status" value="1"/>
</dbReference>
<dbReference type="Gene3D" id="3.30.470.30">
    <property type="entry name" value="DNA ligase/mRNA capping enzyme"/>
    <property type="match status" value="1"/>
</dbReference>
<evidence type="ECO:0000256" key="3">
    <source>
        <dbReference type="ARBA" id="ARBA00022618"/>
    </source>
</evidence>
<dbReference type="RefSeq" id="WP_295320814.1">
    <property type="nucleotide sequence ID" value="NZ_LT598653.1"/>
</dbReference>
<evidence type="ECO:0000256" key="2">
    <source>
        <dbReference type="ARBA" id="ARBA00022598"/>
    </source>
</evidence>
<accession>A0A1Y5PZQ6</accession>
<dbReference type="InterPro" id="IPR016059">
    <property type="entry name" value="DNA_ligase_ATP-dep_CS"/>
</dbReference>
<evidence type="ECO:0000256" key="8">
    <source>
        <dbReference type="ARBA" id="ARBA00022840"/>
    </source>
</evidence>
<dbReference type="CDD" id="cd07972">
    <property type="entry name" value="OBF_DNA_ligase_Arch_LigB"/>
    <property type="match status" value="1"/>
</dbReference>
<dbReference type="InterPro" id="IPR012310">
    <property type="entry name" value="DNA_ligase_ATP-dep_cent"/>
</dbReference>
<keyword evidence="2 16" id="KW-0436">Ligase</keyword>
<keyword evidence="12" id="KW-0131">Cell cycle</keyword>
<dbReference type="GO" id="GO:0006260">
    <property type="term" value="P:DNA replication"/>
    <property type="evidence" value="ECO:0007669"/>
    <property type="project" value="UniProtKB-KW"/>
</dbReference>
<organism evidence="16">
    <name type="scientific">uncultured Sphingopyxis sp</name>
    <dbReference type="NCBI Taxonomy" id="310581"/>
    <lineage>
        <taxon>Bacteria</taxon>
        <taxon>Pseudomonadati</taxon>
        <taxon>Pseudomonadota</taxon>
        <taxon>Alphaproteobacteria</taxon>
        <taxon>Sphingomonadales</taxon>
        <taxon>Sphingomonadaceae</taxon>
        <taxon>Sphingopyxis</taxon>
        <taxon>environmental samples</taxon>
    </lineage>
</organism>
<feature type="domain" description="ATP-dependent DNA ligase family profile" evidence="15">
    <location>
        <begin position="361"/>
        <end position="491"/>
    </location>
</feature>
<dbReference type="SUPFAM" id="SSF56091">
    <property type="entry name" value="DNA ligase/mRNA capping enzyme, catalytic domain"/>
    <property type="match status" value="1"/>
</dbReference>
<comment type="catalytic activity">
    <reaction evidence="13">
        <text>ATP + (deoxyribonucleotide)n-3'-hydroxyl + 5'-phospho-(deoxyribonucleotide)m = (deoxyribonucleotide)n+m + AMP + diphosphate.</text>
        <dbReference type="EC" id="6.5.1.1"/>
    </reaction>
</comment>